<dbReference type="HOGENOM" id="CLU_2464298_0_0_9"/>
<dbReference type="EMBL" id="AMBL01000015">
    <property type="protein sequence ID" value="EJY46958.1"/>
    <property type="molecule type" value="Genomic_DNA"/>
</dbReference>
<organism evidence="1 2">
    <name type="scientific">Enterococcus faecium 505</name>
    <dbReference type="NCBI Taxonomy" id="1134806"/>
    <lineage>
        <taxon>Bacteria</taxon>
        <taxon>Bacillati</taxon>
        <taxon>Bacillota</taxon>
        <taxon>Bacilli</taxon>
        <taxon>Lactobacillales</taxon>
        <taxon>Enterococcaceae</taxon>
        <taxon>Enterococcus</taxon>
    </lineage>
</organism>
<dbReference type="AlphaFoldDB" id="J6KIP6"/>
<proteinExistence type="predicted"/>
<comment type="caution">
    <text evidence="1">The sequence shown here is derived from an EMBL/GenBank/DDBJ whole genome shotgun (WGS) entry which is preliminary data.</text>
</comment>
<reference evidence="1 2" key="1">
    <citation type="submission" date="2012-04" db="EMBL/GenBank/DDBJ databases">
        <authorList>
            <person name="Weinstock G."/>
            <person name="Sodergren E."/>
            <person name="Lobos E.A."/>
            <person name="Fulton L."/>
            <person name="Fulton R."/>
            <person name="Courtney L."/>
            <person name="Fronick C."/>
            <person name="O'Laughlin M."/>
            <person name="Godfrey J."/>
            <person name="Wilson R.M."/>
            <person name="Miner T."/>
            <person name="Farmer C."/>
            <person name="Delehaunty K."/>
            <person name="Cordes M."/>
            <person name="Minx P."/>
            <person name="Tomlinson C."/>
            <person name="Chen J."/>
            <person name="Wollam A."/>
            <person name="Pepin K.H."/>
            <person name="Bhonagiri V."/>
            <person name="Zhang X."/>
            <person name="Suruliraj S."/>
            <person name="Warren W."/>
            <person name="Mitreva M."/>
            <person name="Mardis E.R."/>
            <person name="Wilson R.K."/>
        </authorList>
    </citation>
    <scope>NUCLEOTIDE SEQUENCE [LARGE SCALE GENOMIC DNA]</scope>
    <source>
        <strain evidence="1 2">505</strain>
    </source>
</reference>
<protein>
    <submittedName>
        <fullName evidence="1">Uncharacterized protein</fullName>
    </submittedName>
</protein>
<sequence length="89" mass="9815">MSAVEEERLVSTVPLDIEEGLDSESLLVVEDVFDSEEADFCVLVFSAELVCLMELLTAVADDSLVSLLADVHPTRNKEIDAKINPNFFI</sequence>
<name>J6KIP6_ENTFC</name>
<evidence type="ECO:0000313" key="2">
    <source>
        <dbReference type="Proteomes" id="UP000006403"/>
    </source>
</evidence>
<evidence type="ECO:0000313" key="1">
    <source>
        <dbReference type="EMBL" id="EJY46958.1"/>
    </source>
</evidence>
<dbReference type="Proteomes" id="UP000006403">
    <property type="component" value="Unassembled WGS sequence"/>
</dbReference>
<gene>
    <name evidence="1" type="ORF">HMPREF1348_00669</name>
</gene>
<accession>J6KIP6</accession>